<dbReference type="SUPFAM" id="SSF55804">
    <property type="entry name" value="Phoshotransferase/anion transport protein"/>
    <property type="match status" value="1"/>
</dbReference>
<dbReference type="Gene3D" id="3.40.930.10">
    <property type="entry name" value="Mannitol-specific EII, Chain A"/>
    <property type="match status" value="1"/>
</dbReference>
<dbReference type="PROSITE" id="PS51094">
    <property type="entry name" value="PTS_EIIA_TYPE_2"/>
    <property type="match status" value="1"/>
</dbReference>
<proteinExistence type="predicted"/>
<protein>
    <submittedName>
        <fullName evidence="2">PTS sugar transporter subunit IIA</fullName>
    </submittedName>
</protein>
<gene>
    <name evidence="2" type="ORF">LMF89_11855</name>
</gene>
<keyword evidence="2" id="KW-0762">Sugar transport</keyword>
<dbReference type="Pfam" id="PF00359">
    <property type="entry name" value="PTS_EIIA_2"/>
    <property type="match status" value="1"/>
</dbReference>
<keyword evidence="3" id="KW-1185">Reference proteome</keyword>
<dbReference type="InterPro" id="IPR002178">
    <property type="entry name" value="PTS_EIIA_type-2_dom"/>
</dbReference>
<dbReference type="InterPro" id="IPR051541">
    <property type="entry name" value="PTS_SugarTrans_NitroReg"/>
</dbReference>
<evidence type="ECO:0000313" key="2">
    <source>
        <dbReference type="EMBL" id="MCC5466051.1"/>
    </source>
</evidence>
<organism evidence="2 3">
    <name type="scientific">Pelosinus baikalensis</name>
    <dbReference type="NCBI Taxonomy" id="2892015"/>
    <lineage>
        <taxon>Bacteria</taxon>
        <taxon>Bacillati</taxon>
        <taxon>Bacillota</taxon>
        <taxon>Negativicutes</taxon>
        <taxon>Selenomonadales</taxon>
        <taxon>Sporomusaceae</taxon>
        <taxon>Pelosinus</taxon>
    </lineage>
</organism>
<dbReference type="PANTHER" id="PTHR47738:SF3">
    <property type="entry name" value="PHOSPHOTRANSFERASE SYSTEM MANNITOL_FRUCTOSE-SPECIFIC IIA DOMAIN CONTAINING PROTEIN"/>
    <property type="match status" value="1"/>
</dbReference>
<dbReference type="PANTHER" id="PTHR47738">
    <property type="entry name" value="PTS SYSTEM FRUCTOSE-LIKE EIIA COMPONENT-RELATED"/>
    <property type="match status" value="1"/>
</dbReference>
<dbReference type="InterPro" id="IPR016152">
    <property type="entry name" value="PTrfase/Anion_transptr"/>
</dbReference>
<keyword evidence="2" id="KW-0813">Transport</keyword>
<dbReference type="EMBL" id="JAJHJB010000014">
    <property type="protein sequence ID" value="MCC5466051.1"/>
    <property type="molecule type" value="Genomic_DNA"/>
</dbReference>
<reference evidence="2" key="1">
    <citation type="submission" date="2021-11" db="EMBL/GenBank/DDBJ databases">
        <title>Description of a new species Pelosinus isolated from the bottom sediments of Lake Baikal.</title>
        <authorList>
            <person name="Zakharyuk A."/>
        </authorList>
    </citation>
    <scope>NUCLEOTIDE SEQUENCE</scope>
    <source>
        <strain evidence="2">Bkl1</strain>
    </source>
</reference>
<evidence type="ECO:0000259" key="1">
    <source>
        <dbReference type="PROSITE" id="PS51094"/>
    </source>
</evidence>
<comment type="caution">
    <text evidence="2">The sequence shown here is derived from an EMBL/GenBank/DDBJ whole genome shotgun (WGS) entry which is preliminary data.</text>
</comment>
<sequence length="149" mass="16612">MLDLDLVVLHMEAETSNEIIQNLGALMLSKGYVKDSYIEAVLERERNLPTGLPIGDFCVAIPHTDSGHVNQSNIAITTLKKPSVFHSMVNPEEELNVEVVFLLAVKDPNLQIQLLKNLMSVFQNKELLIKVRDAGSKEEISELLSCLDQ</sequence>
<accession>A0ABS8HS91</accession>
<dbReference type="CDD" id="cd00211">
    <property type="entry name" value="PTS_IIA_fru"/>
    <property type="match status" value="1"/>
</dbReference>
<evidence type="ECO:0000313" key="3">
    <source>
        <dbReference type="Proteomes" id="UP001165492"/>
    </source>
</evidence>
<dbReference type="RefSeq" id="WP_229535245.1">
    <property type="nucleotide sequence ID" value="NZ_JAJHJB010000014.1"/>
</dbReference>
<feature type="domain" description="PTS EIIA type-2" evidence="1">
    <location>
        <begin position="1"/>
        <end position="147"/>
    </location>
</feature>
<dbReference type="Proteomes" id="UP001165492">
    <property type="component" value="Unassembled WGS sequence"/>
</dbReference>
<name>A0ABS8HS91_9FIRM</name>